<reference evidence="2" key="1">
    <citation type="journal article" date="2019" name="Int. J. Syst. Evol. Microbiol.">
        <title>The Global Catalogue of Microorganisms (GCM) 10K type strain sequencing project: providing services to taxonomists for standard genome sequencing and annotation.</title>
        <authorList>
            <consortium name="The Broad Institute Genomics Platform"/>
            <consortium name="The Broad Institute Genome Sequencing Center for Infectious Disease"/>
            <person name="Wu L."/>
            <person name="Ma J."/>
        </authorList>
    </citation>
    <scope>NUCLEOTIDE SEQUENCE [LARGE SCALE GENOMIC DNA]</scope>
    <source>
        <strain evidence="2">JCM 16908</strain>
    </source>
</reference>
<comment type="caution">
    <text evidence="1">The sequence shown here is derived from an EMBL/GenBank/DDBJ whole genome shotgun (WGS) entry which is preliminary data.</text>
</comment>
<gene>
    <name evidence="1" type="ORF">GCM10022226_27580</name>
</gene>
<sequence length="153" mass="16307">MPEDITLRLDRATAEDLYAALYELGKHLAAGAPIAAPSRDEAERLGSFLQDVGHTIGRRCSPSCEHVVAQSQRRARTESRRAAVDGVAAYLADEDAEVYNITDAAVREDALALALNLIALSATAVTALAAATGQTPDDALPSMVTPHARDLRW</sequence>
<keyword evidence="2" id="KW-1185">Reference proteome</keyword>
<name>A0ABP7HXF7_9ACTN</name>
<protein>
    <submittedName>
        <fullName evidence="1">Uncharacterized protein</fullName>
    </submittedName>
</protein>
<dbReference type="RefSeq" id="WP_344938611.1">
    <property type="nucleotide sequence ID" value="NZ_BAAAZR010000004.1"/>
</dbReference>
<dbReference type="Proteomes" id="UP001500888">
    <property type="component" value="Unassembled WGS sequence"/>
</dbReference>
<organism evidence="1 2">
    <name type="scientific">Sphaerisporangium flaviroseum</name>
    <dbReference type="NCBI Taxonomy" id="509199"/>
    <lineage>
        <taxon>Bacteria</taxon>
        <taxon>Bacillati</taxon>
        <taxon>Actinomycetota</taxon>
        <taxon>Actinomycetes</taxon>
        <taxon>Streptosporangiales</taxon>
        <taxon>Streptosporangiaceae</taxon>
        <taxon>Sphaerisporangium</taxon>
    </lineage>
</organism>
<evidence type="ECO:0000313" key="1">
    <source>
        <dbReference type="EMBL" id="GAA3805955.1"/>
    </source>
</evidence>
<proteinExistence type="predicted"/>
<evidence type="ECO:0000313" key="2">
    <source>
        <dbReference type="Proteomes" id="UP001500888"/>
    </source>
</evidence>
<dbReference type="EMBL" id="BAAAZR010000004">
    <property type="protein sequence ID" value="GAA3805955.1"/>
    <property type="molecule type" value="Genomic_DNA"/>
</dbReference>
<accession>A0ABP7HXF7</accession>